<gene>
    <name evidence="2" type="ORF">OSB04_005337</name>
</gene>
<dbReference type="AlphaFoldDB" id="A0AA38WGP1"/>
<keyword evidence="3" id="KW-1185">Reference proteome</keyword>
<proteinExistence type="predicted"/>
<feature type="region of interest" description="Disordered" evidence="1">
    <location>
        <begin position="33"/>
        <end position="89"/>
    </location>
</feature>
<evidence type="ECO:0000256" key="1">
    <source>
        <dbReference type="SAM" id="MobiDB-lite"/>
    </source>
</evidence>
<organism evidence="2 3">
    <name type="scientific">Centaurea solstitialis</name>
    <name type="common">yellow star-thistle</name>
    <dbReference type="NCBI Taxonomy" id="347529"/>
    <lineage>
        <taxon>Eukaryota</taxon>
        <taxon>Viridiplantae</taxon>
        <taxon>Streptophyta</taxon>
        <taxon>Embryophyta</taxon>
        <taxon>Tracheophyta</taxon>
        <taxon>Spermatophyta</taxon>
        <taxon>Magnoliopsida</taxon>
        <taxon>eudicotyledons</taxon>
        <taxon>Gunneridae</taxon>
        <taxon>Pentapetalae</taxon>
        <taxon>asterids</taxon>
        <taxon>campanulids</taxon>
        <taxon>Asterales</taxon>
        <taxon>Asteraceae</taxon>
        <taxon>Carduoideae</taxon>
        <taxon>Cardueae</taxon>
        <taxon>Centaureinae</taxon>
        <taxon>Centaurea</taxon>
    </lineage>
</organism>
<sequence length="89" mass="9693">MQPLRGCLLPSDPTVWGSEFINKEGAVEIRVDSVDYKSPTKKDEPGKEKVEVNSDSGDKAGNYANPGEALSSQVDHSSRSKFVPNKLND</sequence>
<accession>A0AA38WGP1</accession>
<reference evidence="2" key="1">
    <citation type="submission" date="2023-03" db="EMBL/GenBank/DDBJ databases">
        <title>Chromosome-scale reference genome and RAD-based genetic map of yellow starthistle (Centaurea solstitialis) reveal putative structural variation and QTLs associated with invader traits.</title>
        <authorList>
            <person name="Reatini B."/>
            <person name="Cang F.A."/>
            <person name="Jiang Q."/>
            <person name="Mckibben M.T.W."/>
            <person name="Barker M.S."/>
            <person name="Rieseberg L.H."/>
            <person name="Dlugosch K.M."/>
        </authorList>
    </citation>
    <scope>NUCLEOTIDE SEQUENCE</scope>
    <source>
        <strain evidence="2">CAN-66</strain>
        <tissue evidence="2">Leaf</tissue>
    </source>
</reference>
<evidence type="ECO:0000313" key="3">
    <source>
        <dbReference type="Proteomes" id="UP001172457"/>
    </source>
</evidence>
<protein>
    <submittedName>
        <fullName evidence="2">Uncharacterized protein</fullName>
    </submittedName>
</protein>
<evidence type="ECO:0000313" key="2">
    <source>
        <dbReference type="EMBL" id="KAJ9560177.1"/>
    </source>
</evidence>
<dbReference type="EMBL" id="JARYMX010000002">
    <property type="protein sequence ID" value="KAJ9560177.1"/>
    <property type="molecule type" value="Genomic_DNA"/>
</dbReference>
<feature type="compositionally biased region" description="Basic and acidic residues" evidence="1">
    <location>
        <begin position="33"/>
        <end position="58"/>
    </location>
</feature>
<comment type="caution">
    <text evidence="2">The sequence shown here is derived from an EMBL/GenBank/DDBJ whole genome shotgun (WGS) entry which is preliminary data.</text>
</comment>
<name>A0AA38WGP1_9ASTR</name>
<dbReference type="Proteomes" id="UP001172457">
    <property type="component" value="Chromosome 2"/>
</dbReference>